<gene>
    <name evidence="1" type="ORF">LCY76_20765</name>
</gene>
<sequence>MSKDHVRDEIYFKLSQTAYSDYPFEKYKMKFKDGAQYWQRVDDKDFLTHESDTGFDAVVYKKGNEVIIAYRGTEGDKLLGRGWKDLATDVVHII</sequence>
<organism evidence="1 2">
    <name type="scientific">Fictibacillus marinisediminis</name>
    <dbReference type="NCBI Taxonomy" id="2878389"/>
    <lineage>
        <taxon>Bacteria</taxon>
        <taxon>Bacillati</taxon>
        <taxon>Bacillota</taxon>
        <taxon>Bacilli</taxon>
        <taxon>Bacillales</taxon>
        <taxon>Fictibacillaceae</taxon>
        <taxon>Fictibacillus</taxon>
    </lineage>
</organism>
<dbReference type="EMBL" id="JAIWJX010000002">
    <property type="protein sequence ID" value="MCK6259008.1"/>
    <property type="molecule type" value="Genomic_DNA"/>
</dbReference>
<comment type="caution">
    <text evidence="1">The sequence shown here is derived from an EMBL/GenBank/DDBJ whole genome shotgun (WGS) entry which is preliminary data.</text>
</comment>
<dbReference type="RefSeq" id="WP_248254228.1">
    <property type="nucleotide sequence ID" value="NZ_JAIWJX010000002.1"/>
</dbReference>
<reference evidence="1" key="1">
    <citation type="submission" date="2021-09" db="EMBL/GenBank/DDBJ databases">
        <title>Genome analysis of Fictibacillus sp. KIGAM418 isolated from marine sediment.</title>
        <authorList>
            <person name="Seo M.-J."/>
            <person name="Cho E.-S."/>
            <person name="Hwang C.Y."/>
        </authorList>
    </citation>
    <scope>NUCLEOTIDE SEQUENCE</scope>
    <source>
        <strain evidence="1">KIGAM418</strain>
    </source>
</reference>
<dbReference type="Proteomes" id="UP001139011">
    <property type="component" value="Unassembled WGS sequence"/>
</dbReference>
<protein>
    <submittedName>
        <fullName evidence="1">Uncharacterized protein</fullName>
    </submittedName>
</protein>
<accession>A0A9X1XEJ0</accession>
<evidence type="ECO:0000313" key="2">
    <source>
        <dbReference type="Proteomes" id="UP001139011"/>
    </source>
</evidence>
<evidence type="ECO:0000313" key="1">
    <source>
        <dbReference type="EMBL" id="MCK6259008.1"/>
    </source>
</evidence>
<keyword evidence="2" id="KW-1185">Reference proteome</keyword>
<proteinExistence type="predicted"/>
<dbReference type="AlphaFoldDB" id="A0A9X1XEJ0"/>
<name>A0A9X1XEJ0_9BACL</name>